<keyword evidence="4 8" id="KW-0949">S-adenosyl-L-methionine</keyword>
<comment type="subcellular location">
    <subcellularLocation>
        <location evidence="8">Cytoplasm</location>
    </subcellularLocation>
</comment>
<protein>
    <recommendedName>
        <fullName evidence="8">Ribosomal protein uS12 methylthiotransferase RimO</fullName>
        <shortName evidence="8">uS12 MTTase</shortName>
        <shortName evidence="8">uS12 methylthiotransferase</shortName>
        <ecNumber evidence="8">2.8.4.4</ecNumber>
    </recommendedName>
    <alternativeName>
        <fullName evidence="8">Ribosomal protein uS12 (aspartate-C(3))-methylthiotransferase</fullName>
    </alternativeName>
    <alternativeName>
        <fullName evidence="8">Ribosome maturation factor RimO</fullName>
    </alternativeName>
</protein>
<feature type="binding site" evidence="8">
    <location>
        <position position="191"/>
    </location>
    <ligand>
        <name>[4Fe-4S] cluster</name>
        <dbReference type="ChEBI" id="CHEBI:49883"/>
        <label>2</label>
        <note>4Fe-4S-S-AdoMet</note>
    </ligand>
</feature>
<organism evidence="12 13">
    <name type="scientific">Candidatus Magnetaquiglobus chichijimensis</name>
    <dbReference type="NCBI Taxonomy" id="3141448"/>
    <lineage>
        <taxon>Bacteria</taxon>
        <taxon>Pseudomonadati</taxon>
        <taxon>Pseudomonadota</taxon>
        <taxon>Magnetococcia</taxon>
        <taxon>Magnetococcales</taxon>
        <taxon>Candidatus Magnetaquicoccaceae</taxon>
        <taxon>Candidatus Magnetaquiglobus</taxon>
    </lineage>
</organism>
<sequence length="480" mass="52699">MGDDWKARGTEHRAANVPDRDTPPSPPSRGSSLRRRRAKVGLISLGCPKNVVDAERLLGRFLEAGHEPTSDPKQADILLVNTCGFKADAEAESRAAIAEMAALKAAHPGKRLIVTGCLAQRHGERLREEIPAIDLLAGTTGHDHLLERLAIPITPMPAADFSRHSEAGPRLLTTPSHTAYLKIAEGCDNPCTFCIIPRLRGPFRSRPPEEIVAEAEALAAGGVRELIVVSQDTTLYGRDLSPRLSLTDLLTRLERIRGVRWIRLMYLYPTLITDALLDHIAASARILPYFDLPLQHADDGVLRRMRRAERADDLERLIVRIRTRMPEAVLRSVFITGFPGESDAEFAVLRGFVERSRFDHVGVFAYSDEPEAAAHALPDKVPAEIAEARRAELMTLQQGISREKLARLVGQRLEMVIDGAEGGHPPRLVGRTTGQALEIDGITRLEGRATFPPGTFLPVVITASGDYDLKARQAGPPIRV</sequence>
<comment type="function">
    <text evidence="8">Catalyzes the methylthiolation of an aspartic acid residue of ribosomal protein uS12.</text>
</comment>
<dbReference type="InterPro" id="IPR005840">
    <property type="entry name" value="Ribosomal_uS12_MeSTrfase_RimO"/>
</dbReference>
<evidence type="ECO:0000259" key="11">
    <source>
        <dbReference type="PROSITE" id="PS51918"/>
    </source>
</evidence>
<feature type="domain" description="MTTase N-terminal" evidence="10">
    <location>
        <begin position="38"/>
        <end position="154"/>
    </location>
</feature>
<dbReference type="SFLD" id="SFLDG01061">
    <property type="entry name" value="methylthiotransferase"/>
    <property type="match status" value="1"/>
</dbReference>
<keyword evidence="6 8" id="KW-0408">Iron</keyword>
<dbReference type="Pfam" id="PF00919">
    <property type="entry name" value="UPF0004"/>
    <property type="match status" value="1"/>
</dbReference>
<evidence type="ECO:0000256" key="9">
    <source>
        <dbReference type="SAM" id="MobiDB-lite"/>
    </source>
</evidence>
<dbReference type="EMBL" id="BAAFGK010000004">
    <property type="protein sequence ID" value="GAB0058106.1"/>
    <property type="molecule type" value="Genomic_DNA"/>
</dbReference>
<evidence type="ECO:0000256" key="6">
    <source>
        <dbReference type="ARBA" id="ARBA00023004"/>
    </source>
</evidence>
<dbReference type="Pfam" id="PF18693">
    <property type="entry name" value="TRAM_2"/>
    <property type="match status" value="1"/>
</dbReference>
<dbReference type="SUPFAM" id="SSF102114">
    <property type="entry name" value="Radical SAM enzymes"/>
    <property type="match status" value="1"/>
</dbReference>
<feature type="region of interest" description="Disordered" evidence="9">
    <location>
        <begin position="1"/>
        <end position="35"/>
    </location>
</feature>
<feature type="binding site" evidence="8">
    <location>
        <position position="194"/>
    </location>
    <ligand>
        <name>[4Fe-4S] cluster</name>
        <dbReference type="ChEBI" id="CHEBI:49883"/>
        <label>2</label>
        <note>4Fe-4S-S-AdoMet</note>
    </ligand>
</feature>
<dbReference type="PROSITE" id="PS51449">
    <property type="entry name" value="MTTASE_N"/>
    <property type="match status" value="1"/>
</dbReference>
<name>A0ABQ0CB47_9PROT</name>
<dbReference type="InterPro" id="IPR058240">
    <property type="entry name" value="rSAM_sf"/>
</dbReference>
<gene>
    <name evidence="8 12" type="primary">rimO</name>
    <name evidence="12" type="ORF">SIID45300_02449</name>
</gene>
<dbReference type="Pfam" id="PF04055">
    <property type="entry name" value="Radical_SAM"/>
    <property type="match status" value="1"/>
</dbReference>
<dbReference type="PROSITE" id="PS01278">
    <property type="entry name" value="MTTASE_RADICAL"/>
    <property type="match status" value="1"/>
</dbReference>
<dbReference type="PANTHER" id="PTHR43837:SF1">
    <property type="entry name" value="RIBOSOMAL PROTEIN US12 METHYLTHIOTRANSFERASE RIMO"/>
    <property type="match status" value="1"/>
</dbReference>
<dbReference type="NCBIfam" id="TIGR01125">
    <property type="entry name" value="30S ribosomal protein S12 methylthiotransferase RimO"/>
    <property type="match status" value="1"/>
</dbReference>
<comment type="cofactor">
    <cofactor evidence="8">
        <name>[4Fe-4S] cluster</name>
        <dbReference type="ChEBI" id="CHEBI:49883"/>
    </cofactor>
    <text evidence="8">Binds 2 [4Fe-4S] clusters. One cluster is coordinated with 3 cysteines and an exchangeable S-adenosyl-L-methionine.</text>
</comment>
<feature type="binding site" evidence="8">
    <location>
        <position position="47"/>
    </location>
    <ligand>
        <name>[4Fe-4S] cluster</name>
        <dbReference type="ChEBI" id="CHEBI:49883"/>
        <label>1</label>
    </ligand>
</feature>
<dbReference type="PROSITE" id="PS51918">
    <property type="entry name" value="RADICAL_SAM"/>
    <property type="match status" value="1"/>
</dbReference>
<comment type="caution">
    <text evidence="12">The sequence shown here is derived from an EMBL/GenBank/DDBJ whole genome shotgun (WGS) entry which is preliminary data.</text>
</comment>
<dbReference type="EC" id="2.8.4.4" evidence="8"/>
<evidence type="ECO:0000256" key="2">
    <source>
        <dbReference type="ARBA" id="ARBA00022490"/>
    </source>
</evidence>
<dbReference type="SFLD" id="SFLDS00029">
    <property type="entry name" value="Radical_SAM"/>
    <property type="match status" value="1"/>
</dbReference>
<dbReference type="Gene3D" id="3.80.30.20">
    <property type="entry name" value="tm_1862 like domain"/>
    <property type="match status" value="1"/>
</dbReference>
<dbReference type="InterPro" id="IPR023404">
    <property type="entry name" value="rSAM_horseshoe"/>
</dbReference>
<keyword evidence="7 8" id="KW-0411">Iron-sulfur</keyword>
<comment type="catalytic activity">
    <reaction evidence="8">
        <text>L-aspartate(89)-[ribosomal protein uS12]-hydrogen + (sulfur carrier)-SH + AH2 + 2 S-adenosyl-L-methionine = 3-methylsulfanyl-L-aspartate(89)-[ribosomal protein uS12]-hydrogen + (sulfur carrier)-H + 5'-deoxyadenosine + L-methionine + A + S-adenosyl-L-homocysteine + 2 H(+)</text>
        <dbReference type="Rhea" id="RHEA:37087"/>
        <dbReference type="Rhea" id="RHEA-COMP:10460"/>
        <dbReference type="Rhea" id="RHEA-COMP:10461"/>
        <dbReference type="Rhea" id="RHEA-COMP:14737"/>
        <dbReference type="Rhea" id="RHEA-COMP:14739"/>
        <dbReference type="ChEBI" id="CHEBI:13193"/>
        <dbReference type="ChEBI" id="CHEBI:15378"/>
        <dbReference type="ChEBI" id="CHEBI:17319"/>
        <dbReference type="ChEBI" id="CHEBI:17499"/>
        <dbReference type="ChEBI" id="CHEBI:29917"/>
        <dbReference type="ChEBI" id="CHEBI:29961"/>
        <dbReference type="ChEBI" id="CHEBI:57844"/>
        <dbReference type="ChEBI" id="CHEBI:57856"/>
        <dbReference type="ChEBI" id="CHEBI:59789"/>
        <dbReference type="ChEBI" id="CHEBI:64428"/>
        <dbReference type="ChEBI" id="CHEBI:73599"/>
        <dbReference type="EC" id="2.8.4.4"/>
    </reaction>
</comment>
<keyword evidence="3 8" id="KW-0808">Transferase</keyword>
<evidence type="ECO:0000256" key="4">
    <source>
        <dbReference type="ARBA" id="ARBA00022691"/>
    </source>
</evidence>
<dbReference type="Proteomes" id="UP001628193">
    <property type="component" value="Unassembled WGS sequence"/>
</dbReference>
<dbReference type="SMART" id="SM00729">
    <property type="entry name" value="Elp3"/>
    <property type="match status" value="1"/>
</dbReference>
<keyword evidence="5 8" id="KW-0479">Metal-binding</keyword>
<accession>A0ABQ0CB47</accession>
<evidence type="ECO:0000256" key="8">
    <source>
        <dbReference type="HAMAP-Rule" id="MF_01865"/>
    </source>
</evidence>
<reference evidence="12 13" key="2">
    <citation type="submission" date="2024-09" db="EMBL/GenBank/DDBJ databases">
        <title>Draft genome sequence of Candidatus Magnetaquicoccaceae bacterium FCR-1.</title>
        <authorList>
            <person name="Shimoshige H."/>
            <person name="Shimamura S."/>
            <person name="Taoka A."/>
            <person name="Kobayashi H."/>
            <person name="Maekawa T."/>
        </authorList>
    </citation>
    <scope>NUCLEOTIDE SEQUENCE [LARGE SCALE GENOMIC DNA]</scope>
    <source>
        <strain evidence="12 13">FCR-1</strain>
    </source>
</reference>
<evidence type="ECO:0000256" key="7">
    <source>
        <dbReference type="ARBA" id="ARBA00023014"/>
    </source>
</evidence>
<evidence type="ECO:0000313" key="13">
    <source>
        <dbReference type="Proteomes" id="UP001628193"/>
    </source>
</evidence>
<dbReference type="GO" id="GO:0103039">
    <property type="term" value="F:protein methylthiotransferase activity"/>
    <property type="evidence" value="ECO:0007669"/>
    <property type="project" value="UniProtKB-EC"/>
</dbReference>
<dbReference type="InterPro" id="IPR020612">
    <property type="entry name" value="Methylthiotransferase_CS"/>
</dbReference>
<evidence type="ECO:0000256" key="5">
    <source>
        <dbReference type="ARBA" id="ARBA00022723"/>
    </source>
</evidence>
<dbReference type="SFLD" id="SFLDF00274">
    <property type="entry name" value="ribosomal_protein_S12_methylth"/>
    <property type="match status" value="1"/>
</dbReference>
<dbReference type="CDD" id="cd01335">
    <property type="entry name" value="Radical_SAM"/>
    <property type="match status" value="1"/>
</dbReference>
<feature type="binding site" evidence="8">
    <location>
        <position position="117"/>
    </location>
    <ligand>
        <name>[4Fe-4S] cluster</name>
        <dbReference type="ChEBI" id="CHEBI:49883"/>
        <label>1</label>
    </ligand>
</feature>
<dbReference type="SFLD" id="SFLDG01082">
    <property type="entry name" value="B12-binding_domain_containing"/>
    <property type="match status" value="1"/>
</dbReference>
<dbReference type="InterPro" id="IPR038135">
    <property type="entry name" value="Methylthiotransferase_N_sf"/>
</dbReference>
<feature type="binding site" evidence="8">
    <location>
        <position position="187"/>
    </location>
    <ligand>
        <name>[4Fe-4S] cluster</name>
        <dbReference type="ChEBI" id="CHEBI:49883"/>
        <label>2</label>
        <note>4Fe-4S-S-AdoMet</note>
    </ligand>
</feature>
<dbReference type="NCBIfam" id="TIGR00089">
    <property type="entry name" value="MiaB/RimO family radical SAM methylthiotransferase"/>
    <property type="match status" value="1"/>
</dbReference>
<dbReference type="RefSeq" id="WP_420905787.1">
    <property type="nucleotide sequence ID" value="NZ_BAAFGK010000004.1"/>
</dbReference>
<dbReference type="InterPro" id="IPR006638">
    <property type="entry name" value="Elp3/MiaA/NifB-like_rSAM"/>
</dbReference>
<dbReference type="Gene3D" id="3.40.50.12160">
    <property type="entry name" value="Methylthiotransferase, N-terminal domain"/>
    <property type="match status" value="1"/>
</dbReference>
<dbReference type="InterPro" id="IPR012340">
    <property type="entry name" value="NA-bd_OB-fold"/>
</dbReference>
<evidence type="ECO:0000256" key="1">
    <source>
        <dbReference type="ARBA" id="ARBA00022485"/>
    </source>
</evidence>
<proteinExistence type="inferred from homology"/>
<dbReference type="InterPro" id="IPR007197">
    <property type="entry name" value="rSAM"/>
</dbReference>
<keyword evidence="1 8" id="KW-0004">4Fe-4S</keyword>
<evidence type="ECO:0000256" key="3">
    <source>
        <dbReference type="ARBA" id="ARBA00022679"/>
    </source>
</evidence>
<comment type="similarity">
    <text evidence="8">Belongs to the methylthiotransferase family. RimO subfamily.</text>
</comment>
<keyword evidence="2 8" id="KW-0963">Cytoplasm</keyword>
<dbReference type="PANTHER" id="PTHR43837">
    <property type="entry name" value="RIBOSOMAL PROTEIN S12 METHYLTHIOTRANSFERASE RIMO"/>
    <property type="match status" value="1"/>
</dbReference>
<feature type="domain" description="Radical SAM core" evidence="11">
    <location>
        <begin position="173"/>
        <end position="403"/>
    </location>
</feature>
<dbReference type="InterPro" id="IPR002792">
    <property type="entry name" value="TRAM_dom"/>
</dbReference>
<evidence type="ECO:0000313" key="12">
    <source>
        <dbReference type="EMBL" id="GAB0058106.1"/>
    </source>
</evidence>
<dbReference type="Gene3D" id="2.40.50.140">
    <property type="entry name" value="Nucleic acid-binding proteins"/>
    <property type="match status" value="1"/>
</dbReference>
<dbReference type="HAMAP" id="MF_01865">
    <property type="entry name" value="MTTase_RimO"/>
    <property type="match status" value="1"/>
</dbReference>
<feature type="compositionally biased region" description="Basic and acidic residues" evidence="9">
    <location>
        <begin position="1"/>
        <end position="22"/>
    </location>
</feature>
<reference evidence="12 13" key="1">
    <citation type="submission" date="2024-05" db="EMBL/GenBank/DDBJ databases">
        <authorList>
            <consortium name="Candidatus Magnetaquicoccaceae bacterium FCR-1 genome sequencing consortium"/>
            <person name="Shimoshige H."/>
            <person name="Shimamura S."/>
            <person name="Taoka A."/>
            <person name="Kobayashi H."/>
            <person name="Maekawa T."/>
        </authorList>
    </citation>
    <scope>NUCLEOTIDE SEQUENCE [LARGE SCALE GENOMIC DNA]</scope>
    <source>
        <strain evidence="12 13">FCR-1</strain>
    </source>
</reference>
<evidence type="ECO:0000259" key="10">
    <source>
        <dbReference type="PROSITE" id="PS51449"/>
    </source>
</evidence>
<keyword evidence="12" id="KW-0689">Ribosomal protein</keyword>
<dbReference type="InterPro" id="IPR013848">
    <property type="entry name" value="Methylthiotransferase_N"/>
</dbReference>
<feature type="binding site" evidence="8">
    <location>
        <position position="83"/>
    </location>
    <ligand>
        <name>[4Fe-4S] cluster</name>
        <dbReference type="ChEBI" id="CHEBI:49883"/>
        <label>1</label>
    </ligand>
</feature>
<keyword evidence="13" id="KW-1185">Reference proteome</keyword>
<keyword evidence="12" id="KW-0687">Ribonucleoprotein</keyword>
<dbReference type="InterPro" id="IPR005839">
    <property type="entry name" value="Methylthiotransferase"/>
</dbReference>
<dbReference type="GO" id="GO:0005840">
    <property type="term" value="C:ribosome"/>
    <property type="evidence" value="ECO:0007669"/>
    <property type="project" value="UniProtKB-KW"/>
</dbReference>